<feature type="domain" description="DUF2241" evidence="1">
    <location>
        <begin position="8"/>
        <end position="75"/>
    </location>
</feature>
<protein>
    <submittedName>
        <fullName evidence="3">Acetyltransferase</fullName>
    </submittedName>
</protein>
<evidence type="ECO:0000259" key="2">
    <source>
        <dbReference type="Pfam" id="PF13840"/>
    </source>
</evidence>
<feature type="domain" description="CASTOR ACT" evidence="2">
    <location>
        <begin position="76"/>
        <end position="132"/>
    </location>
</feature>
<dbReference type="Proteomes" id="UP000424872">
    <property type="component" value="Plasmid pMSR2D"/>
</dbReference>
<dbReference type="Pfam" id="PF13840">
    <property type="entry name" value="ACT_7"/>
    <property type="match status" value="1"/>
</dbReference>
<dbReference type="InterPro" id="IPR027795">
    <property type="entry name" value="CASTOR_ACT_dom"/>
</dbReference>
<proteinExistence type="predicted"/>
<accession>A0AAP9KST9</accession>
<reference evidence="4" key="1">
    <citation type="submission" date="2017-11" db="EMBL/GenBank/DDBJ databases">
        <title>Genome sequence of Pantoea sp. MSR2.</title>
        <authorList>
            <person name="Nascimento F.X."/>
        </authorList>
    </citation>
    <scope>NUCLEOTIDE SEQUENCE [LARGE SCALE GENOMIC DNA]</scope>
    <source>
        <strain evidence="4">MSR2</strain>
        <plasmid evidence="4">pmsr2d</plasmid>
    </source>
</reference>
<dbReference type="Gene3D" id="3.30.2130.10">
    <property type="entry name" value="VC0802-like"/>
    <property type="match status" value="1"/>
</dbReference>
<dbReference type="PANTHER" id="PTHR39199">
    <property type="entry name" value="BLR5128 PROTEIN"/>
    <property type="match status" value="1"/>
</dbReference>
<geneLocation type="plasmid" evidence="4">
    <name>pmsr2d</name>
</geneLocation>
<dbReference type="EMBL" id="CP024640">
    <property type="protein sequence ID" value="QGR10077.1"/>
    <property type="molecule type" value="Genomic_DNA"/>
</dbReference>
<evidence type="ECO:0000313" key="4">
    <source>
        <dbReference type="Proteomes" id="UP000424872"/>
    </source>
</evidence>
<dbReference type="InterPro" id="IPR018717">
    <property type="entry name" value="DUF2241"/>
</dbReference>
<dbReference type="Pfam" id="PF10000">
    <property type="entry name" value="ACT_3"/>
    <property type="match status" value="1"/>
</dbReference>
<dbReference type="InterPro" id="IPR045865">
    <property type="entry name" value="ACT-like_dom_sf"/>
</dbReference>
<dbReference type="KEGG" id="ppho:CTZ24_26435"/>
<sequence>MTREKMMSGENNLQVLLRTATPRRNEGQYVFCTLQQPAAELLAQAVVVVQEREGTTLVLPQAVAQARDIDYDYLAGWITLEVHSSLAAVGLTAAFSTVLAEEGISCNVVAGYYHDHIFVAWDDTERAIAVIRSLAAR</sequence>
<name>A0AAP9KST9_9GAMM</name>
<dbReference type="PANTHER" id="PTHR39199:SF1">
    <property type="entry name" value="BLR5128 PROTEIN"/>
    <property type="match status" value="1"/>
</dbReference>
<evidence type="ECO:0000259" key="1">
    <source>
        <dbReference type="Pfam" id="PF10000"/>
    </source>
</evidence>
<gene>
    <name evidence="3" type="ORF">CTZ24_26435</name>
</gene>
<evidence type="ECO:0000313" key="3">
    <source>
        <dbReference type="EMBL" id="QGR10077.1"/>
    </source>
</evidence>
<dbReference type="AlphaFoldDB" id="A0AAP9KST9"/>
<organism evidence="3 4">
    <name type="scientific">Pantoea phytobeneficialis</name>
    <dbReference type="NCBI Taxonomy" id="2052056"/>
    <lineage>
        <taxon>Bacteria</taxon>
        <taxon>Pseudomonadati</taxon>
        <taxon>Pseudomonadota</taxon>
        <taxon>Gammaproteobacteria</taxon>
        <taxon>Enterobacterales</taxon>
        <taxon>Erwiniaceae</taxon>
        <taxon>Pantoea</taxon>
    </lineage>
</organism>
<keyword evidence="3" id="KW-0614">Plasmid</keyword>
<dbReference type="SUPFAM" id="SSF55021">
    <property type="entry name" value="ACT-like"/>
    <property type="match status" value="2"/>
</dbReference>